<reference evidence="2 3" key="1">
    <citation type="journal article" date="2013" name="Genome Announc.">
        <title>Draft Genome Sequence of Sphingobium quisquiliarum Strain P25T, a Novel Hexachlorocyclohexane (HCH)-Degrading Bacterium Isolated from an HCH Dumpsite.</title>
        <authorList>
            <person name="Kumar Singh A."/>
            <person name="Sangwan N."/>
            <person name="Sharma A."/>
            <person name="Gupta V."/>
            <person name="Khurana J.P."/>
            <person name="Lal R."/>
        </authorList>
    </citation>
    <scope>NUCLEOTIDE SEQUENCE [LARGE SCALE GENOMIC DNA]</scope>
    <source>
        <strain evidence="2 3">P25</strain>
    </source>
</reference>
<organism evidence="2 3">
    <name type="scientific">Sphingobium quisquiliarum P25</name>
    <dbReference type="NCBI Taxonomy" id="1329909"/>
    <lineage>
        <taxon>Bacteria</taxon>
        <taxon>Pseudomonadati</taxon>
        <taxon>Pseudomonadota</taxon>
        <taxon>Alphaproteobacteria</taxon>
        <taxon>Sphingomonadales</taxon>
        <taxon>Sphingomonadaceae</taxon>
        <taxon>Sphingobium</taxon>
    </lineage>
</organism>
<keyword evidence="3" id="KW-1185">Reference proteome</keyword>
<name>T0HP39_9SPHN</name>
<comment type="caution">
    <text evidence="2">The sequence shown here is derived from an EMBL/GenBank/DDBJ whole genome shotgun (WGS) entry which is preliminary data.</text>
</comment>
<dbReference type="EMBL" id="ATHO01000007">
    <property type="protein sequence ID" value="EQB14777.1"/>
    <property type="molecule type" value="Genomic_DNA"/>
</dbReference>
<evidence type="ECO:0000313" key="3">
    <source>
        <dbReference type="Proteomes" id="UP000015525"/>
    </source>
</evidence>
<sequence>MQPRLADCAEGWMAVCVEFPNGFRRDVPSQLRPLSEPLDGMPEYEQVPLNCDPCWRYERVGSRWIAVRRHAAVTTLQQPVAEWWRSIEQMREPASPPLTLRHGPGDDDAGALRPAA</sequence>
<accession>T0HP39</accession>
<evidence type="ECO:0000313" key="2">
    <source>
        <dbReference type="EMBL" id="EQB14777.1"/>
    </source>
</evidence>
<dbReference type="PATRIC" id="fig|1329909.3.peg.193"/>
<feature type="region of interest" description="Disordered" evidence="1">
    <location>
        <begin position="94"/>
        <end position="116"/>
    </location>
</feature>
<dbReference type="AlphaFoldDB" id="T0HP39"/>
<protein>
    <submittedName>
        <fullName evidence="2">Uncharacterized protein</fullName>
    </submittedName>
</protein>
<evidence type="ECO:0000256" key="1">
    <source>
        <dbReference type="SAM" id="MobiDB-lite"/>
    </source>
</evidence>
<proteinExistence type="predicted"/>
<gene>
    <name evidence="2" type="ORF">L288_01080</name>
</gene>
<dbReference type="Proteomes" id="UP000015525">
    <property type="component" value="Unassembled WGS sequence"/>
</dbReference>